<evidence type="ECO:0000313" key="3">
    <source>
        <dbReference type="EMBL" id="QHW33958.1"/>
    </source>
</evidence>
<protein>
    <recommendedName>
        <fullName evidence="2">Bacterial Ig domain-containing protein</fullName>
    </recommendedName>
</protein>
<dbReference type="EMBL" id="CP048286">
    <property type="protein sequence ID" value="QHW33958.1"/>
    <property type="molecule type" value="Genomic_DNA"/>
</dbReference>
<accession>A0A6C0P616</accession>
<dbReference type="AlphaFoldDB" id="A0A6C0P616"/>
<name>A0A6C0P616_9BACL</name>
<dbReference type="KEGG" id="prz:GZH47_26280"/>
<keyword evidence="4" id="KW-1185">Reference proteome</keyword>
<dbReference type="RefSeq" id="WP_162643955.1">
    <property type="nucleotide sequence ID" value="NZ_CP048286.1"/>
</dbReference>
<feature type="chain" id="PRO_5025574850" description="Bacterial Ig domain-containing protein" evidence="1">
    <location>
        <begin position="28"/>
        <end position="850"/>
    </location>
</feature>
<evidence type="ECO:0000256" key="1">
    <source>
        <dbReference type="SAM" id="SignalP"/>
    </source>
</evidence>
<dbReference type="PROSITE" id="PS50012">
    <property type="entry name" value="RCC1_3"/>
    <property type="match status" value="4"/>
</dbReference>
<dbReference type="PROSITE" id="PS51257">
    <property type="entry name" value="PROKAR_LIPOPROTEIN"/>
    <property type="match status" value="1"/>
</dbReference>
<dbReference type="Gene3D" id="2.130.10.30">
    <property type="entry name" value="Regulator of chromosome condensation 1/beta-lactamase-inhibitor protein II"/>
    <property type="match status" value="4"/>
</dbReference>
<dbReference type="InterPro" id="IPR051553">
    <property type="entry name" value="Ran_GTPase-activating"/>
</dbReference>
<keyword evidence="1" id="KW-0732">Signal</keyword>
<dbReference type="InterPro" id="IPR041498">
    <property type="entry name" value="Big_6"/>
</dbReference>
<dbReference type="Proteomes" id="UP000479114">
    <property type="component" value="Chromosome"/>
</dbReference>
<proteinExistence type="predicted"/>
<gene>
    <name evidence="3" type="ORF">GZH47_26280</name>
</gene>
<dbReference type="PANTHER" id="PTHR45982">
    <property type="entry name" value="REGULATOR OF CHROMOSOME CONDENSATION"/>
    <property type="match status" value="1"/>
</dbReference>
<sequence length="850" mass="91309">MKRTRLLVMLTIAMACMISFSVLPVKANTTAQGITLPALQQASAGARHILAVGEDGSLWAWGDNSEGELGDGTFRSSGIPVRVGSDKDWASTAAGDRFSIAVKRDGSLWMWGTNRNREAITKQKTPLRFGNGNDWFKVTAGDAGAAALTKHGYLLLFGVNLQTGTIYVGSELNGDRDWADVSIGAECLLALKQNGTLWAQGVCTPTGSKGIPLTQVGDSTDWAAIGAGSFGVALNHDGQAFDLKSGSSPNSIKLVNVKAAFAKAVRVSSGFVPVLVSEDGSLWKWDTVFDKYDRIPSDTPMKEAAIGNGFGVAIARDGTTWTWGQNEWGQLGDGESDSAYVPVAAGTTVKAISKSDSYNFILHQDGTLWHQDGIDHTMLKQISTDTDWVSISTGRSEVYALKPDGSLWVYQTGSYFNSARLSGVSDNIMQPLLKGRYWTDIQVSEQGYAVALNKDGSLWVWGTDAWGKIMPSDFEHLTEPHPLSPAKDWQSFSINGSHLLAIKKDGTLWGMGDNRQGQLGLPSYNANTDKMMKVGSDRDWAQVRTGASGSIALRKDGSLWQWGKGWWSQTEMTGIVQVGSDKDWSRIWSSTDTAFVLKKNGSLWSWGRNDYGQVGSGSAGTIMEPSSVADKGPWTEVIPGTYYTVGTKKDGSVWIWGDDKESVFGYMNSTSELKMSKVSAIGAIRVPDPTWKAAFMPFRLNEKEGKVQTSPSIFVSIYKNGKLIASGQSNSAGIFRFAFPHLADGKYSAQVRDAGGNLLASASYIYGDVNPPASPKPSTPAAKATVVQGNAEPYSRVTLMYANTSYSAKTDGKGSFKIIVPPLAAGSKLTIWATDAAGNQGVSVTVAISK</sequence>
<dbReference type="SUPFAM" id="SSF50985">
    <property type="entry name" value="RCC1/BLIP-II"/>
    <property type="match status" value="3"/>
</dbReference>
<dbReference type="InterPro" id="IPR013783">
    <property type="entry name" value="Ig-like_fold"/>
</dbReference>
<organism evidence="3 4">
    <name type="scientific">Paenibacillus rhizovicinus</name>
    <dbReference type="NCBI Taxonomy" id="2704463"/>
    <lineage>
        <taxon>Bacteria</taxon>
        <taxon>Bacillati</taxon>
        <taxon>Bacillota</taxon>
        <taxon>Bacilli</taxon>
        <taxon>Bacillales</taxon>
        <taxon>Paenibacillaceae</taxon>
        <taxon>Paenibacillus</taxon>
    </lineage>
</organism>
<dbReference type="Pfam" id="PF13540">
    <property type="entry name" value="RCC1_2"/>
    <property type="match status" value="1"/>
</dbReference>
<feature type="signal peptide" evidence="1">
    <location>
        <begin position="1"/>
        <end position="27"/>
    </location>
</feature>
<evidence type="ECO:0000313" key="4">
    <source>
        <dbReference type="Proteomes" id="UP000479114"/>
    </source>
</evidence>
<reference evidence="3 4" key="1">
    <citation type="submission" date="2020-02" db="EMBL/GenBank/DDBJ databases">
        <title>Paenibacillus sp. nov., isolated from rhizosphere soil of tomato.</title>
        <authorList>
            <person name="Weon H.-Y."/>
            <person name="Lee S.A."/>
        </authorList>
    </citation>
    <scope>NUCLEOTIDE SEQUENCE [LARGE SCALE GENOMIC DNA]</scope>
    <source>
        <strain evidence="3 4">14171R-81</strain>
    </source>
</reference>
<dbReference type="Pfam" id="PF17936">
    <property type="entry name" value="Big_6"/>
    <property type="match status" value="1"/>
</dbReference>
<dbReference type="PANTHER" id="PTHR45982:SF1">
    <property type="entry name" value="REGULATOR OF CHROMOSOME CONDENSATION"/>
    <property type="match status" value="1"/>
</dbReference>
<dbReference type="Gene3D" id="2.60.40.10">
    <property type="entry name" value="Immunoglobulins"/>
    <property type="match status" value="1"/>
</dbReference>
<dbReference type="PROSITE" id="PS00626">
    <property type="entry name" value="RCC1_2"/>
    <property type="match status" value="1"/>
</dbReference>
<feature type="domain" description="Bacterial Ig" evidence="2">
    <location>
        <begin position="772"/>
        <end position="847"/>
    </location>
</feature>
<dbReference type="Pfam" id="PF00415">
    <property type="entry name" value="RCC1"/>
    <property type="match status" value="3"/>
</dbReference>
<dbReference type="InterPro" id="IPR000408">
    <property type="entry name" value="Reg_chr_condens"/>
</dbReference>
<dbReference type="PRINTS" id="PR00633">
    <property type="entry name" value="RCCNDNSATION"/>
</dbReference>
<evidence type="ECO:0000259" key="2">
    <source>
        <dbReference type="Pfam" id="PF17936"/>
    </source>
</evidence>
<dbReference type="InterPro" id="IPR009091">
    <property type="entry name" value="RCC1/BLIP-II"/>
</dbReference>